<gene>
    <name evidence="1" type="ORF">EHYA_05589</name>
</gene>
<dbReference type="OrthoDB" id="5136203at2"/>
<organism evidence="1 2">
    <name type="scientific">Embleya hyalina</name>
    <dbReference type="NCBI Taxonomy" id="516124"/>
    <lineage>
        <taxon>Bacteria</taxon>
        <taxon>Bacillati</taxon>
        <taxon>Actinomycetota</taxon>
        <taxon>Actinomycetes</taxon>
        <taxon>Kitasatosporales</taxon>
        <taxon>Streptomycetaceae</taxon>
        <taxon>Embleya</taxon>
    </lineage>
</organism>
<evidence type="ECO:0000313" key="2">
    <source>
        <dbReference type="Proteomes" id="UP000286931"/>
    </source>
</evidence>
<sequence length="786" mass="84953">MNEMQVRPAVNPGYAGGQLAKAFHTAATHEDEATRRRAEERVRRWTGVAQGMADGSLTIGSRTPVRGLPAWVTPEVVRGGFATGDAAAGGPWTAHEAEVAARAGLRTDDRLAVFRYFLTDAGLDELYTMLDSGRYHVAVPEEAALLTVAWLLRAGDRFAALTLLDEITPYADRLRFLPRVCDTPVPDGSAVHRESVGSLRATLGARRPKPAVEAMNEALTVWNPFADQLLAHWLETVDDGRLGAVHPAGWTERGRELLERYRRLSVRHTLCTKHRNPRGNSAILLAALAEALDGPRTGKARGAGARIADHLTGRTARGAGPRGAARGAARPGLLRHAVDAMVAKRGVPGSPAHAELRARQAADASTATLHELARVLITRLANLRDDAGLPDTAWLLVPVTDEEAERTGVRAGSPIPDSLRHPVERALSAPVATLVERGIVPSAEVLAELVPQLVAATTALAYHDPALRTLMTAGYGAFAERRSLLLLNLEHQVRMEELPWVRAVSAYRRVSTDTAGNAREALAELGTLTVRAFPGTIVPNPMLQELGSLARQAGVGAVFTEELAADIFMGTFSVKFLRAAQNAGELLEGSLYARYYGIDYAAIREIADVGRERGFAADTSDAFATLCRERADIDTRGRSWVAANGKVIEQAQILTTHNLAALVHPIGVEPAEGWAEPARGAYRTVCRLVQQIAGNPRSLGTVKDAAYAWRQTLFFLSLCGVEDQFAVIAWMAEETARRPKHTVRRLAPVLAGLRHVFTGGTLDDPASPNTRRFLGWATDGHWMRTA</sequence>
<comment type="caution">
    <text evidence="1">The sequence shown here is derived from an EMBL/GenBank/DDBJ whole genome shotgun (WGS) entry which is preliminary data.</text>
</comment>
<dbReference type="RefSeq" id="WP_126639822.1">
    <property type="nucleotide sequence ID" value="NZ_BIFH01000025.1"/>
</dbReference>
<name>A0A401YTI7_9ACTN</name>
<dbReference type="EMBL" id="BIFH01000025">
    <property type="protein sequence ID" value="GCD97892.1"/>
    <property type="molecule type" value="Genomic_DNA"/>
</dbReference>
<proteinExistence type="predicted"/>
<dbReference type="Proteomes" id="UP000286931">
    <property type="component" value="Unassembled WGS sequence"/>
</dbReference>
<keyword evidence="2" id="KW-1185">Reference proteome</keyword>
<reference evidence="1 2" key="1">
    <citation type="submission" date="2018-12" db="EMBL/GenBank/DDBJ databases">
        <title>Draft genome sequence of Embleya hyalina NBRC 13850T.</title>
        <authorList>
            <person name="Komaki H."/>
            <person name="Hosoyama A."/>
            <person name="Kimura A."/>
            <person name="Ichikawa N."/>
            <person name="Tamura T."/>
        </authorList>
    </citation>
    <scope>NUCLEOTIDE SEQUENCE [LARGE SCALE GENOMIC DNA]</scope>
    <source>
        <strain evidence="1 2">NBRC 13850</strain>
    </source>
</reference>
<evidence type="ECO:0000313" key="1">
    <source>
        <dbReference type="EMBL" id="GCD97892.1"/>
    </source>
</evidence>
<protein>
    <submittedName>
        <fullName evidence="1">Uncharacterized protein</fullName>
    </submittedName>
</protein>
<dbReference type="AlphaFoldDB" id="A0A401YTI7"/>
<accession>A0A401YTI7</accession>